<dbReference type="EC" id="2.5.1.75" evidence="3"/>
<gene>
    <name evidence="10" type="primary">miaA</name>
    <name evidence="10" type="ORF">KBTEX_01750</name>
</gene>
<evidence type="ECO:0000256" key="9">
    <source>
        <dbReference type="ARBA" id="ARBA00049563"/>
    </source>
</evidence>
<dbReference type="PANTHER" id="PTHR11088:SF60">
    <property type="entry name" value="TRNA DIMETHYLALLYLTRANSFERASE"/>
    <property type="match status" value="1"/>
</dbReference>
<proteinExistence type="inferred from homology"/>
<accession>A0A5B8RBZ3</accession>
<dbReference type="Gene3D" id="3.40.50.300">
    <property type="entry name" value="P-loop containing nucleotide triphosphate hydrolases"/>
    <property type="match status" value="1"/>
</dbReference>
<organism evidence="10">
    <name type="scientific">uncultured organism</name>
    <dbReference type="NCBI Taxonomy" id="155900"/>
    <lineage>
        <taxon>unclassified sequences</taxon>
        <taxon>environmental samples</taxon>
    </lineage>
</organism>
<dbReference type="GO" id="GO:0005524">
    <property type="term" value="F:ATP binding"/>
    <property type="evidence" value="ECO:0007669"/>
    <property type="project" value="UniProtKB-KW"/>
</dbReference>
<dbReference type="PANTHER" id="PTHR11088">
    <property type="entry name" value="TRNA DIMETHYLALLYLTRANSFERASE"/>
    <property type="match status" value="1"/>
</dbReference>
<evidence type="ECO:0000313" key="10">
    <source>
        <dbReference type="EMBL" id="QEA05428.1"/>
    </source>
</evidence>
<dbReference type="SUPFAM" id="SSF52540">
    <property type="entry name" value="P-loop containing nucleoside triphosphate hydrolases"/>
    <property type="match status" value="1"/>
</dbReference>
<evidence type="ECO:0000256" key="3">
    <source>
        <dbReference type="ARBA" id="ARBA00012665"/>
    </source>
</evidence>
<keyword evidence="8" id="KW-0460">Magnesium</keyword>
<dbReference type="InterPro" id="IPR039657">
    <property type="entry name" value="Dimethylallyltransferase"/>
</dbReference>
<dbReference type="AlphaFoldDB" id="A0A5B8RBZ3"/>
<dbReference type="FunFam" id="1.10.20.140:FF:000001">
    <property type="entry name" value="tRNA dimethylallyltransferase"/>
    <property type="match status" value="1"/>
</dbReference>
<evidence type="ECO:0000256" key="5">
    <source>
        <dbReference type="ARBA" id="ARBA00022694"/>
    </source>
</evidence>
<dbReference type="GO" id="GO:0006400">
    <property type="term" value="P:tRNA modification"/>
    <property type="evidence" value="ECO:0007669"/>
    <property type="project" value="TreeGrafter"/>
</dbReference>
<keyword evidence="7" id="KW-0067">ATP-binding</keyword>
<evidence type="ECO:0000256" key="7">
    <source>
        <dbReference type="ARBA" id="ARBA00022840"/>
    </source>
</evidence>
<keyword evidence="5" id="KW-0819">tRNA processing</keyword>
<evidence type="ECO:0000256" key="2">
    <source>
        <dbReference type="ARBA" id="ARBA00005842"/>
    </source>
</evidence>
<reference evidence="10" key="1">
    <citation type="submission" date="2019-06" db="EMBL/GenBank/DDBJ databases">
        <authorList>
            <person name="Murdoch R.W."/>
            <person name="Fathepure B."/>
        </authorList>
    </citation>
    <scope>NUCLEOTIDE SEQUENCE</scope>
</reference>
<comment type="catalytic activity">
    <reaction evidence="9">
        <text>adenosine(37) in tRNA + dimethylallyl diphosphate = N(6)-dimethylallyladenosine(37) in tRNA + diphosphate</text>
        <dbReference type="Rhea" id="RHEA:26482"/>
        <dbReference type="Rhea" id="RHEA-COMP:10162"/>
        <dbReference type="Rhea" id="RHEA-COMP:10375"/>
        <dbReference type="ChEBI" id="CHEBI:33019"/>
        <dbReference type="ChEBI" id="CHEBI:57623"/>
        <dbReference type="ChEBI" id="CHEBI:74411"/>
        <dbReference type="ChEBI" id="CHEBI:74415"/>
        <dbReference type="EC" id="2.5.1.75"/>
    </reaction>
</comment>
<name>A0A5B8RBZ3_9ZZZZ</name>
<comment type="similarity">
    <text evidence="2">Belongs to the IPP transferase family.</text>
</comment>
<evidence type="ECO:0000256" key="1">
    <source>
        <dbReference type="ARBA" id="ARBA00001946"/>
    </source>
</evidence>
<comment type="cofactor">
    <cofactor evidence="1">
        <name>Mg(2+)</name>
        <dbReference type="ChEBI" id="CHEBI:18420"/>
    </cofactor>
</comment>
<dbReference type="EMBL" id="MN079101">
    <property type="protein sequence ID" value="QEA05428.1"/>
    <property type="molecule type" value="Genomic_DNA"/>
</dbReference>
<evidence type="ECO:0000256" key="4">
    <source>
        <dbReference type="ARBA" id="ARBA00022679"/>
    </source>
</evidence>
<dbReference type="InterPro" id="IPR027417">
    <property type="entry name" value="P-loop_NTPase"/>
</dbReference>
<dbReference type="Gene3D" id="1.10.20.140">
    <property type="match status" value="1"/>
</dbReference>
<keyword evidence="6" id="KW-0547">Nucleotide-binding</keyword>
<dbReference type="Pfam" id="PF01715">
    <property type="entry name" value="IPPT"/>
    <property type="match status" value="1"/>
</dbReference>
<sequence>MGAPLPVILLMGPTASGKTAAAIDLVERFPVEIVSVDSALVYRGMDIGTAKPGANELARAPHRLIDILDPSERYSAAGFRADALAEIAAIHRAGRIPLLVGGTMLYYRALTEGLADLPEADAELRAELEARARREGWPALHRQLAGVDPATAARLHPNDAQRVQRALEVYLLSGRTLTELTRAARSEPLPFSVVKWAVAPAERRILHERIARRFDAMIEQGFIDEVAGLKARGDLHAELPSMRAVGYRQVWAFLDGDYDRETLRERGVAATRQFAKRQLTWLRREPDLRHFEATDPALRQRLREAMTGVLDSCQAVGP</sequence>
<dbReference type="NCBIfam" id="TIGR00174">
    <property type="entry name" value="miaA"/>
    <property type="match status" value="1"/>
</dbReference>
<protein>
    <recommendedName>
        <fullName evidence="3">tRNA dimethylallyltransferase</fullName>
        <ecNumber evidence="3">2.5.1.75</ecNumber>
    </recommendedName>
</protein>
<dbReference type="HAMAP" id="MF_00185">
    <property type="entry name" value="IPP_trans"/>
    <property type="match status" value="1"/>
</dbReference>
<evidence type="ECO:0000256" key="6">
    <source>
        <dbReference type="ARBA" id="ARBA00022741"/>
    </source>
</evidence>
<keyword evidence="4 10" id="KW-0808">Transferase</keyword>
<dbReference type="GO" id="GO:0052381">
    <property type="term" value="F:tRNA dimethylallyltransferase activity"/>
    <property type="evidence" value="ECO:0007669"/>
    <property type="project" value="UniProtKB-EC"/>
</dbReference>
<dbReference type="InterPro" id="IPR018022">
    <property type="entry name" value="IPT"/>
</dbReference>
<evidence type="ECO:0000256" key="8">
    <source>
        <dbReference type="ARBA" id="ARBA00022842"/>
    </source>
</evidence>